<comment type="caution">
    <text evidence="1">The sequence shown here is derived from an EMBL/GenBank/DDBJ whole genome shotgun (WGS) entry which is preliminary data.</text>
</comment>
<dbReference type="Proteomes" id="UP000660668">
    <property type="component" value="Unassembled WGS sequence"/>
</dbReference>
<dbReference type="RefSeq" id="WP_194694315.1">
    <property type="nucleotide sequence ID" value="NZ_JADKPO010000001.1"/>
</dbReference>
<reference evidence="1" key="1">
    <citation type="submission" date="2020-11" db="EMBL/GenBank/DDBJ databases">
        <title>Nocardioides cynanchi sp. nov., isolated from soil of rhizosphere of Cynanchum wilfordii.</title>
        <authorList>
            <person name="Lee J.-S."/>
            <person name="Suh M.K."/>
            <person name="Kim J.-S."/>
        </authorList>
    </citation>
    <scope>NUCLEOTIDE SEQUENCE</scope>
    <source>
        <strain evidence="1">KCTC 19276</strain>
    </source>
</reference>
<organism evidence="1 2">
    <name type="scientific">Nocardioides agariphilus</name>
    <dbReference type="NCBI Taxonomy" id="433664"/>
    <lineage>
        <taxon>Bacteria</taxon>
        <taxon>Bacillati</taxon>
        <taxon>Actinomycetota</taxon>
        <taxon>Actinomycetes</taxon>
        <taxon>Propionibacteriales</taxon>
        <taxon>Nocardioidaceae</taxon>
        <taxon>Nocardioides</taxon>
    </lineage>
</organism>
<name>A0A930YGL3_9ACTN</name>
<dbReference type="AlphaFoldDB" id="A0A930YGL3"/>
<keyword evidence="2" id="KW-1185">Reference proteome</keyword>
<proteinExistence type="predicted"/>
<protein>
    <submittedName>
        <fullName evidence="1">DUF1579 family protein</fullName>
    </submittedName>
</protein>
<evidence type="ECO:0000313" key="1">
    <source>
        <dbReference type="EMBL" id="MBF4766152.1"/>
    </source>
</evidence>
<dbReference type="EMBL" id="JADKPO010000001">
    <property type="protein sequence ID" value="MBF4766152.1"/>
    <property type="molecule type" value="Genomic_DNA"/>
</dbReference>
<evidence type="ECO:0000313" key="2">
    <source>
        <dbReference type="Proteomes" id="UP000660668"/>
    </source>
</evidence>
<gene>
    <name evidence="1" type="ORF">ISU10_00040</name>
</gene>
<sequence length="151" mass="16778">MGPHDFDFWIGDWDVLGPAGKVAGHNTITAMFEGQTGGMLHEHWRGNGGVEGRSINGYDASRGCWHQTWMDSTGGVLMLEGGLVPSDSGEDAMVLEGWAPADDDDLGRVDRQRITWTRNDEGAEVRQVWETSADDGKTWTVAFDGRYHRRR</sequence>
<accession>A0A930YGL3</accession>